<dbReference type="PANTHER" id="PTHR23253:SF9">
    <property type="entry name" value="EUKARYOTIC TRANSLATION INITIATION FACTOR 4 GAMMA 2"/>
    <property type="match status" value="1"/>
</dbReference>
<dbReference type="STRING" id="653667.S9XFH1"/>
<dbReference type="InterPro" id="IPR036211">
    <property type="entry name" value="eIF4G_eIF4E-bd_sf"/>
</dbReference>
<feature type="region of interest" description="Disordered" evidence="8">
    <location>
        <begin position="439"/>
        <end position="703"/>
    </location>
</feature>
<dbReference type="SUPFAM" id="SSF48371">
    <property type="entry name" value="ARM repeat"/>
    <property type="match status" value="1"/>
</dbReference>
<feature type="compositionally biased region" description="Polar residues" evidence="8">
    <location>
        <begin position="453"/>
        <end position="466"/>
    </location>
</feature>
<dbReference type="Proteomes" id="UP000015464">
    <property type="component" value="Unassembled WGS sequence"/>
</dbReference>
<dbReference type="GeneID" id="25036009"/>
<feature type="compositionally biased region" description="Basic and acidic residues" evidence="8">
    <location>
        <begin position="537"/>
        <end position="689"/>
    </location>
</feature>
<dbReference type="SUPFAM" id="SSF101489">
    <property type="entry name" value="Eukaryotic initiation factor 4f subunit eIF4g, eIF4e-binding domain"/>
    <property type="match status" value="1"/>
</dbReference>
<dbReference type="InterPro" id="IPR016024">
    <property type="entry name" value="ARM-type_fold"/>
</dbReference>
<comment type="similarity">
    <text evidence="2">Belongs to the eukaryotic initiation factor 4G family.</text>
</comment>
<evidence type="ECO:0000313" key="11">
    <source>
        <dbReference type="Proteomes" id="UP000015464"/>
    </source>
</evidence>
<dbReference type="eggNOG" id="KOG0401">
    <property type="taxonomic scope" value="Eukaryota"/>
</dbReference>
<feature type="compositionally biased region" description="Low complexity" evidence="8">
    <location>
        <begin position="221"/>
        <end position="287"/>
    </location>
</feature>
<feature type="region of interest" description="Disordered" evidence="8">
    <location>
        <begin position="792"/>
        <end position="928"/>
    </location>
</feature>
<dbReference type="GO" id="GO:0003743">
    <property type="term" value="F:translation initiation factor activity"/>
    <property type="evidence" value="ECO:0007669"/>
    <property type="project" value="UniProtKB-KW"/>
</dbReference>
<evidence type="ECO:0000259" key="9">
    <source>
        <dbReference type="SMART" id="SM00543"/>
    </source>
</evidence>
<evidence type="ECO:0000256" key="2">
    <source>
        <dbReference type="ARBA" id="ARBA00005775"/>
    </source>
</evidence>
<feature type="compositionally biased region" description="Basic and acidic residues" evidence="8">
    <location>
        <begin position="916"/>
        <end position="928"/>
    </location>
</feature>
<keyword evidence="6" id="KW-0694">RNA-binding</keyword>
<feature type="compositionally biased region" description="Basic and acidic residues" evidence="8">
    <location>
        <begin position="1212"/>
        <end position="1223"/>
    </location>
</feature>
<keyword evidence="7" id="KW-0648">Protein biosynthesis</keyword>
<feature type="domain" description="MIF4G" evidence="9">
    <location>
        <begin position="940"/>
        <end position="1176"/>
    </location>
</feature>
<evidence type="ECO:0000256" key="4">
    <source>
        <dbReference type="ARBA" id="ARBA00022540"/>
    </source>
</evidence>
<feature type="compositionally biased region" description="Polar residues" evidence="8">
    <location>
        <begin position="691"/>
        <end position="701"/>
    </location>
</feature>
<dbReference type="OrthoDB" id="514777at2759"/>
<feature type="compositionally biased region" description="Polar residues" evidence="8">
    <location>
        <begin position="114"/>
        <end position="130"/>
    </location>
</feature>
<dbReference type="Gene3D" id="1.20.970.30">
    <property type="entry name" value="eIF4G, eIF4E-binding domain"/>
    <property type="match status" value="1"/>
</dbReference>
<dbReference type="GO" id="GO:0003729">
    <property type="term" value="F:mRNA binding"/>
    <property type="evidence" value="ECO:0007669"/>
    <property type="project" value="TreeGrafter"/>
</dbReference>
<reference evidence="10 11" key="1">
    <citation type="journal article" date="2011" name="Science">
        <title>Comparative functional genomics of the fission yeasts.</title>
        <authorList>
            <person name="Rhind N."/>
            <person name="Chen Z."/>
            <person name="Yassour M."/>
            <person name="Thompson D.A."/>
            <person name="Haas B.J."/>
            <person name="Habib N."/>
            <person name="Wapinski I."/>
            <person name="Roy S."/>
            <person name="Lin M.F."/>
            <person name="Heiman D.I."/>
            <person name="Young S.K."/>
            <person name="Furuya K."/>
            <person name="Guo Y."/>
            <person name="Pidoux A."/>
            <person name="Chen H.M."/>
            <person name="Robbertse B."/>
            <person name="Goldberg J.M."/>
            <person name="Aoki K."/>
            <person name="Bayne E.H."/>
            <person name="Berlin A.M."/>
            <person name="Desjardins C.A."/>
            <person name="Dobbs E."/>
            <person name="Dukaj L."/>
            <person name="Fan L."/>
            <person name="FitzGerald M.G."/>
            <person name="French C."/>
            <person name="Gujja S."/>
            <person name="Hansen K."/>
            <person name="Keifenheim D."/>
            <person name="Levin J.Z."/>
            <person name="Mosher R.A."/>
            <person name="Mueller C.A."/>
            <person name="Pfiffner J."/>
            <person name="Priest M."/>
            <person name="Russ C."/>
            <person name="Smialowska A."/>
            <person name="Swoboda P."/>
            <person name="Sykes S.M."/>
            <person name="Vaughn M."/>
            <person name="Vengrova S."/>
            <person name="Yoder R."/>
            <person name="Zeng Q."/>
            <person name="Allshire R."/>
            <person name="Baulcombe D."/>
            <person name="Birren B.W."/>
            <person name="Brown W."/>
            <person name="Ekwall K."/>
            <person name="Kellis M."/>
            <person name="Leatherwood J."/>
            <person name="Levin H."/>
            <person name="Margalit H."/>
            <person name="Martienssen R."/>
            <person name="Nieduszynski C.A."/>
            <person name="Spatafora J.W."/>
            <person name="Friedman N."/>
            <person name="Dalgaard J.Z."/>
            <person name="Baumann P."/>
            <person name="Niki H."/>
            <person name="Regev A."/>
            <person name="Nusbaum C."/>
        </authorList>
    </citation>
    <scope>NUCLEOTIDE SEQUENCE [LARGE SCALE GENOMIC DNA]</scope>
    <source>
        <strain evidence="11">OY26 / ATCC MYA-4695 / CBS 11777 / NBRC 106824 / NRRL Y48691</strain>
    </source>
</reference>
<feature type="compositionally biased region" description="Polar residues" evidence="8">
    <location>
        <begin position="1"/>
        <end position="12"/>
    </location>
</feature>
<protein>
    <submittedName>
        <fullName evidence="10">Translation initiation factor eIF4G</fullName>
    </submittedName>
</protein>
<name>S9XFH1_SCHCR</name>
<evidence type="ECO:0000256" key="3">
    <source>
        <dbReference type="ARBA" id="ARBA00022490"/>
    </source>
</evidence>
<evidence type="ECO:0000313" key="10">
    <source>
        <dbReference type="EMBL" id="EPY52356.1"/>
    </source>
</evidence>
<feature type="compositionally biased region" description="Basic and acidic residues" evidence="8">
    <location>
        <begin position="826"/>
        <end position="841"/>
    </location>
</feature>
<sequence>MSSKPPSNTQKFSYARALAASQSMKNANVKPQNATSEKQAPKPAEAPAAQAAAKADKPSTTGSATTDIQNAAPSSSASDKPEKPVASSAKRTDVIEQDKKAASKPVNKEKPLETPTNAEKPSFTNTSSESKQGDSTDSKPKRSEEAANVYAAEKTTPANSEEQSVSQEGLKDAAESTPFDQSQVPGAVPTVPIQFGSITRNAPISTKQHMKANVASNQPKNSTYSRRNSSTNSAGQSGSSPASKGSRATAPSSNNSSSNDSATSGKLNNTNSVSEAANSSAQNSASSTPTFNGSGKPHRQNRNYERYGNSYPSYNKYSPHYQHGYSYKNNGRNDSQRYSRGNGRRQYNNGHPGYPSFVPNGRNSAQNTRNVPQTMGSPANPVQMPMSVQPPYGQVYGQAPYIVDPNMMQYGAMLQPGYVPQYYPVYPQTPYTPTFPNMSRSTSQVSDQVVDSPNSATMMSPRSGSFTPIVKQQKKSSALKIVNPVTNTEVVVPQKNKSQPKSEESSPRLDSSSAPHLTEEEVSKRKDAVKQAVQQRIQEKAEEEARRHAEEKAKQEAEEKTKREAEEKAKQEAEEKAKREAEEKTKREAEEKIKQESEEKVKREAEEKTKLETEEKAKREAEEKTKLETEEKAKREAEEKTKLETDEKAKREAGEKAKLEAEASSKSDKEQPKTDDQTEDKGKHVDLKASPESSVANSRNLTPKREIFSGIESLRSPSKPSIALDSLHKASFISDLTSIVYPSSIKRPATEEEIKAGKVLYDIPFLMQFQSYYTDKPAYGWDEKMKGTVASAFSDKSSRGGYGSSRQSSRSGSTRDSHAGPGFGGHSERKSMSRLGVDRGFGDSGAGFRSGSNYKSAPSRGMSHHGHGGSHRGSQRGSRRGGGGGEREKADPSTLTIPAEQVQPLQLSANRWQPKKLAEKPEAKAAENKEDELIPLEVIHRKVKGSLNKMTLEKFEKISDQILEMAMQSRKETDGRTLRLVIQLTFEKATDEPNFSNMYARFARKMMDSIDDSIRDENVLDKNGQPVRGGLLFRKYLLSRCQEDFERGWKASLPSGGAGETEIMSEEYYIAAAIKRRGLGLVRFIGELFKLNMLSEKIMHECIKRLLGNVTDPEEEEIESLCKLLMTVGVSIDATEKGHAAMDVYILRMETITKIPDLPSRIKFMLLDVIDSRKAGWRIKSEIEKGPKTIQEIHEEAERKKALSEAQRPARMHRDMNRGDSRMGGRGSNPPFGSNDWSNNKDGYARLGQGIRGLKSGTQGSHGPTSLSSMLRGGNVSRSPSRQSNTPRREPARQAPVNQPLTSANSFELLEEQDHDNDGSSSQRDHNSSSKANP</sequence>
<dbReference type="EMBL" id="KE546989">
    <property type="protein sequence ID" value="EPY52356.1"/>
    <property type="molecule type" value="Genomic_DNA"/>
</dbReference>
<feature type="compositionally biased region" description="Low complexity" evidence="8">
    <location>
        <begin position="37"/>
        <end position="53"/>
    </location>
</feature>
<dbReference type="Pfam" id="PF12152">
    <property type="entry name" value="eIF_4G1"/>
    <property type="match status" value="1"/>
</dbReference>
<feature type="compositionally biased region" description="Polar residues" evidence="8">
    <location>
        <begin position="1256"/>
        <end position="1269"/>
    </location>
</feature>
<feature type="compositionally biased region" description="Polar residues" evidence="8">
    <location>
        <begin position="327"/>
        <end position="349"/>
    </location>
</feature>
<dbReference type="RefSeq" id="XP_013022241.1">
    <property type="nucleotide sequence ID" value="XM_013166787.1"/>
</dbReference>
<evidence type="ECO:0000256" key="7">
    <source>
        <dbReference type="ARBA" id="ARBA00022917"/>
    </source>
</evidence>
<dbReference type="FunFam" id="1.25.40.180:FF:000020">
    <property type="entry name" value="Eukaryotic translation initiation factor subunit"/>
    <property type="match status" value="1"/>
</dbReference>
<evidence type="ECO:0000256" key="1">
    <source>
        <dbReference type="ARBA" id="ARBA00004496"/>
    </source>
</evidence>
<dbReference type="OMA" id="QFYSVIT"/>
<dbReference type="GO" id="GO:0010494">
    <property type="term" value="C:cytoplasmic stress granule"/>
    <property type="evidence" value="ECO:0007669"/>
    <property type="project" value="UniProtKB-ARBA"/>
</dbReference>
<gene>
    <name evidence="10" type="ORF">SPOG_01682</name>
</gene>
<feature type="compositionally biased region" description="Polar residues" evidence="8">
    <location>
        <begin position="1231"/>
        <end position="1241"/>
    </location>
</feature>
<dbReference type="HOGENOM" id="CLU_254179_0_0_1"/>
<feature type="region of interest" description="Disordered" evidence="8">
    <location>
        <begin position="1"/>
        <end position="373"/>
    </location>
</feature>
<proteinExistence type="inferred from homology"/>
<feature type="compositionally biased region" description="Polar residues" evidence="8">
    <location>
        <begin position="1276"/>
        <end position="1286"/>
    </location>
</feature>
<evidence type="ECO:0000256" key="6">
    <source>
        <dbReference type="ARBA" id="ARBA00022884"/>
    </source>
</evidence>
<dbReference type="Pfam" id="PF02854">
    <property type="entry name" value="MIF4G"/>
    <property type="match status" value="1"/>
</dbReference>
<keyword evidence="3" id="KW-0963">Cytoplasm</keyword>
<organism evidence="10 11">
    <name type="scientific">Schizosaccharomyces cryophilus (strain OY26 / ATCC MYA-4695 / CBS 11777 / NBRC 106824 / NRRL Y48691)</name>
    <name type="common">Fission yeast</name>
    <dbReference type="NCBI Taxonomy" id="653667"/>
    <lineage>
        <taxon>Eukaryota</taxon>
        <taxon>Fungi</taxon>
        <taxon>Dikarya</taxon>
        <taxon>Ascomycota</taxon>
        <taxon>Taphrinomycotina</taxon>
        <taxon>Schizosaccharomycetes</taxon>
        <taxon>Schizosaccharomycetales</taxon>
        <taxon>Schizosaccharomycetaceae</taxon>
        <taxon>Schizosaccharomyces</taxon>
    </lineage>
</organism>
<dbReference type="GO" id="GO:0016281">
    <property type="term" value="C:eukaryotic translation initiation factor 4F complex"/>
    <property type="evidence" value="ECO:0007669"/>
    <property type="project" value="TreeGrafter"/>
</dbReference>
<feature type="compositionally biased region" description="Low complexity" evidence="8">
    <location>
        <begin position="443"/>
        <end position="452"/>
    </location>
</feature>
<feature type="compositionally biased region" description="Polar residues" evidence="8">
    <location>
        <begin position="361"/>
        <end position="373"/>
    </location>
</feature>
<accession>S9XFH1</accession>
<feature type="compositionally biased region" description="Basic and acidic residues" evidence="8">
    <location>
        <begin position="517"/>
        <end position="529"/>
    </location>
</feature>
<feature type="compositionally biased region" description="Polar residues" evidence="8">
    <location>
        <begin position="1296"/>
        <end position="1306"/>
    </location>
</feature>
<keyword evidence="11" id="KW-1185">Reference proteome</keyword>
<feature type="compositionally biased region" description="Polar residues" evidence="8">
    <location>
        <begin position="156"/>
        <end position="167"/>
    </location>
</feature>
<feature type="compositionally biased region" description="Polar residues" evidence="8">
    <location>
        <begin position="20"/>
        <end position="36"/>
    </location>
</feature>
<feature type="compositionally biased region" description="Polar residues" evidence="8">
    <location>
        <begin position="196"/>
        <end position="207"/>
    </location>
</feature>
<feature type="compositionally biased region" description="Basic residues" evidence="8">
    <location>
        <begin position="862"/>
        <end position="879"/>
    </location>
</feature>
<dbReference type="InterPro" id="IPR022745">
    <property type="entry name" value="eIF4G1_eIF4E-bd"/>
</dbReference>
<keyword evidence="5" id="KW-0597">Phosphoprotein</keyword>
<evidence type="ECO:0000256" key="8">
    <source>
        <dbReference type="SAM" id="MobiDB-lite"/>
    </source>
</evidence>
<keyword evidence="4 10" id="KW-0396">Initiation factor</keyword>
<feature type="compositionally biased region" description="Basic and acidic residues" evidence="8">
    <location>
        <begin position="131"/>
        <end position="145"/>
    </location>
</feature>
<dbReference type="Gene3D" id="1.25.40.180">
    <property type="match status" value="1"/>
</dbReference>
<dbReference type="PANTHER" id="PTHR23253">
    <property type="entry name" value="EUKARYOTIC TRANSLATION INITIATION FACTOR 4 GAMMA"/>
    <property type="match status" value="1"/>
</dbReference>
<feature type="compositionally biased region" description="Low complexity" evidence="8">
    <location>
        <begin position="482"/>
        <end position="493"/>
    </location>
</feature>
<feature type="compositionally biased region" description="Basic and acidic residues" evidence="8">
    <location>
        <begin position="90"/>
        <end position="112"/>
    </location>
</feature>
<dbReference type="SMART" id="SM00543">
    <property type="entry name" value="MIF4G"/>
    <property type="match status" value="1"/>
</dbReference>
<evidence type="ECO:0000256" key="5">
    <source>
        <dbReference type="ARBA" id="ARBA00022553"/>
    </source>
</evidence>
<feature type="region of interest" description="Disordered" evidence="8">
    <location>
        <begin position="1197"/>
        <end position="1334"/>
    </location>
</feature>
<feature type="compositionally biased region" description="Polar residues" evidence="8">
    <location>
        <begin position="58"/>
        <end position="78"/>
    </location>
</feature>
<comment type="subcellular location">
    <subcellularLocation>
        <location evidence="1">Cytoplasm</location>
    </subcellularLocation>
</comment>
<dbReference type="InterPro" id="IPR003890">
    <property type="entry name" value="MIF4G-like_typ-3"/>
</dbReference>